<keyword evidence="4" id="KW-0813">Transport</keyword>
<evidence type="ECO:0000313" key="12">
    <source>
        <dbReference type="Proteomes" id="UP001623349"/>
    </source>
</evidence>
<evidence type="ECO:0000256" key="5">
    <source>
        <dbReference type="ARBA" id="ARBA00022824"/>
    </source>
</evidence>
<comment type="catalytic activity">
    <reaction evidence="9">
        <text>a 1,2-diacyl-sn-glycero-3-phosphoethanolamine(in) = a 1,2-diacyl-sn-glycero-3-phosphoethanolamine(out)</text>
        <dbReference type="Rhea" id="RHEA:38895"/>
        <dbReference type="ChEBI" id="CHEBI:64612"/>
    </reaction>
</comment>
<evidence type="ECO:0000256" key="9">
    <source>
        <dbReference type="ARBA" id="ARBA00024615"/>
    </source>
</evidence>
<protein>
    <submittedName>
        <fullName evidence="11">Autophagy-related protein 2 homolog A</fullName>
    </submittedName>
</protein>
<organism evidence="11 12">
    <name type="scientific">Apodemus speciosus</name>
    <name type="common">Large Japanese field mouse</name>
    <dbReference type="NCBI Taxonomy" id="105296"/>
    <lineage>
        <taxon>Eukaryota</taxon>
        <taxon>Metazoa</taxon>
        <taxon>Chordata</taxon>
        <taxon>Craniata</taxon>
        <taxon>Vertebrata</taxon>
        <taxon>Euteleostomi</taxon>
        <taxon>Mammalia</taxon>
        <taxon>Eutheria</taxon>
        <taxon>Euarchontoglires</taxon>
        <taxon>Glires</taxon>
        <taxon>Rodentia</taxon>
        <taxon>Myomorpha</taxon>
        <taxon>Muroidea</taxon>
        <taxon>Muridae</taxon>
        <taxon>Murinae</taxon>
        <taxon>Apodemus</taxon>
    </lineage>
</organism>
<feature type="compositionally biased region" description="Low complexity" evidence="10">
    <location>
        <begin position="1375"/>
        <end position="1392"/>
    </location>
</feature>
<keyword evidence="12" id="KW-1185">Reference proteome</keyword>
<evidence type="ECO:0000313" key="11">
    <source>
        <dbReference type="EMBL" id="GAB1302093.1"/>
    </source>
</evidence>
<evidence type="ECO:0000256" key="3">
    <source>
        <dbReference type="ARBA" id="ARBA00009714"/>
    </source>
</evidence>
<keyword evidence="6" id="KW-0445">Lipid transport</keyword>
<evidence type="ECO:0000256" key="7">
    <source>
        <dbReference type="ARBA" id="ARBA00023136"/>
    </source>
</evidence>
<feature type="compositionally biased region" description="Polar residues" evidence="10">
    <location>
        <begin position="1564"/>
        <end position="1581"/>
    </location>
</feature>
<keyword evidence="5" id="KW-0256">Endoplasmic reticulum</keyword>
<reference evidence="11 12" key="1">
    <citation type="submission" date="2024-08" db="EMBL/GenBank/DDBJ databases">
        <title>The draft genome of Apodemus speciosus.</title>
        <authorList>
            <person name="Nabeshima K."/>
            <person name="Suzuki S."/>
            <person name="Onuma M."/>
        </authorList>
    </citation>
    <scope>NUCLEOTIDE SEQUENCE [LARGE SCALE GENOMIC DNA]</scope>
    <source>
        <strain evidence="11">IB14-021</strain>
    </source>
</reference>
<evidence type="ECO:0000256" key="8">
    <source>
        <dbReference type="ARBA" id="ARBA00024479"/>
    </source>
</evidence>
<keyword evidence="7" id="KW-0472">Membrane</keyword>
<dbReference type="Proteomes" id="UP001623349">
    <property type="component" value="Unassembled WGS sequence"/>
</dbReference>
<comment type="catalytic activity">
    <reaction evidence="8">
        <text>a 1,2-diacyl-sn-glycero-3-phospho-L-serine(in) = a 1,2-diacyl-sn-glycero-3-phospho-L-serine(out)</text>
        <dbReference type="Rhea" id="RHEA:38663"/>
        <dbReference type="ChEBI" id="CHEBI:57262"/>
    </reaction>
</comment>
<evidence type="ECO:0000256" key="6">
    <source>
        <dbReference type="ARBA" id="ARBA00023055"/>
    </source>
</evidence>
<feature type="region of interest" description="Disordered" evidence="10">
    <location>
        <begin position="1749"/>
        <end position="1768"/>
    </location>
</feature>
<accession>A0ABQ0FS68</accession>
<feature type="compositionally biased region" description="Acidic residues" evidence="10">
    <location>
        <begin position="1273"/>
        <end position="1285"/>
    </location>
</feature>
<comment type="caution">
    <text evidence="11">The sequence shown here is derived from an EMBL/GenBank/DDBJ whole genome shotgun (WGS) entry which is preliminary data.</text>
</comment>
<dbReference type="PANTHER" id="PTHR13190">
    <property type="entry name" value="AUTOPHAGY-RELATED 2, ISOFORM A"/>
    <property type="match status" value="1"/>
</dbReference>
<evidence type="ECO:0000256" key="10">
    <source>
        <dbReference type="SAM" id="MobiDB-lite"/>
    </source>
</evidence>
<comment type="similarity">
    <text evidence="3">Belongs to the ATG2 family.</text>
</comment>
<evidence type="ECO:0000256" key="1">
    <source>
        <dbReference type="ARBA" id="ARBA00004406"/>
    </source>
</evidence>
<proteinExistence type="inferred from homology"/>
<feature type="region of interest" description="Disordered" evidence="10">
    <location>
        <begin position="1168"/>
        <end position="1189"/>
    </location>
</feature>
<dbReference type="EMBL" id="BAAFST010000019">
    <property type="protein sequence ID" value="GAB1302093.1"/>
    <property type="molecule type" value="Genomic_DNA"/>
</dbReference>
<feature type="region of interest" description="Disordered" evidence="10">
    <location>
        <begin position="1535"/>
        <end position="1581"/>
    </location>
</feature>
<dbReference type="Pfam" id="PF13329">
    <property type="entry name" value="ATG2_CAD"/>
    <property type="match status" value="3"/>
</dbReference>
<dbReference type="PANTHER" id="PTHR13190:SF21">
    <property type="entry name" value="AUTOPHAGY-RELATED PROTEIN 2 HOMOLOG A"/>
    <property type="match status" value="1"/>
</dbReference>
<name>A0ABQ0FS68_APOSI</name>
<sequence length="1860" mass="204333">MSRWLWPWSNCVKERVCRYLLQHYLGHFFQEHLSLDQLSLDLYKGSVALRDIHLETWSVNEVLRSVESPLELVEGFVSSIEVAVPWAALLTDHCTVCVSGLQLTLQPRQGSGPGAADSQSWASCMTTSLQLAQECLREGLPEHSEPPQPLEGLEMFAQTIETVLRRIKVTFLNTVVRVEHALGEEDQRVAVEVRVQRLEFCDEAVRDPSQAPPVDVHQLPAFLHKLLQLSGVCLFFEELPSQVDPPQPPLQIGSCTGYMELVVKRKQNEAFPGPRLEVSGQLGSLHLLLTPHQLQLLQKLLSAINLAGPGGLADRLDRGRPLGAEDLWLIEQDLNRQLQAGAVSESLSLHPITSPLNLDSTDLFFSMAGLTSSVTSAVSELSVYSVDLGSSVHSNMPFHRPSTPTHSGGKPAPTPLPDTSRPDSLVKMTLGGVSLTLLQTASPSSGPPDLTTHFFAEFDAAKDGHVRLTGTAVQLSWELRTGGHSRRTSSTEVHFGQLEVLECLWPRAASEPEYTEILGFPSHSGSEASARPCAHLRHTQTFRRVLRSRSRRSTACHCHSELSLDLADFQADVELGSLDRLAALLRQITTPSEPPADLRPERDPWAGQAVRAEQLRLELSEPQFLSELNSGPGPPAPTRLELTCSDLQGIYEDGEKPPVPCLRVSKALDPRSTETKYFLPQVVVTLNPQSGGVQWEAASEKGRDLELSTESPCELQQPEPSPFSSKRTMYETEEMVIPGDPEEMRTFQSRTLALSRCTLDVIMPSAHIFLPSKEVYESIYNRINSDLLMWEPADLLLTSTPAARPPGSSGFKMCKSAFKLDSDSDEEDTQFFSMASGVPQTPAPEPSRHSQSTFSTLVTVLKGRITALCEAKDETGKRLDVTHGELVLDVEQGTIFSVAQYRGQPGLGYFCLEAEKATLYHRAAIKDYLLPTHLEVPSFAPPAQLAPTIYPSEEGVTERGTSGRKGQGPPMLSAAVRIHLDPHKNVKEFLVTIRLHKATLRHYMAPPEQSWHSQLLDFLDVLDDPVLGYLPPTVITILHTHLFSCAVDYRPLYLPVRVLVTAETFTLSSNIVMDTSTFLLRFILDDSALYLSDKCELESLDLRRDYVCVLDIDLLELVIKTWKGSTEGRLSQPLFELRCSNNVVHVHSCADSCALLLNLLQYITSSGDLHPPPRPPSPTEIAGQKLSESPASLPSCLPVETALINQGDLTDALLDTERRGLRELAQSSGGPPPQASPVSVYLFPGERSGAQAPSPPPGGSSHTLGSKAKEHENEEEGDGDTLDSDEFCILDAPGLGIAPRDGEPTVTQLHPGPIVVHDGHFAQPLGSTDLLRAPAHFPVPSSRVVLREVSFIWHLYGGRDFGLHPTYRARVGLTGPRVSPSRSSGPNRPQNSWRTQGGVGRQHQVLMEIQLSKVSFQHEVYPEESAIAGGLGLELDERPLSRQVLVVQELEIRDRLATSKINKFLHLHTSERLPRRTHSNMLTIKALHVAPTSSVGGPECCLRVSMMPLRLNVDQDALFFLKDFFTSLAASISPMAPGDTSEAPRETHSRPSSPQEGQSEDTETASSPQEAPGSGHSSSDQQPIYFREFRFTSEVPICLDYHGKHVTVDQVGTFMGLLIGLAQLNCSELKLKRLCCRHGLLGVDKVLCYALNEWLQDIRKNQLPGLLGGVGPMHSVVQLFQGFRDLLWLPIEQYRKDGRLIRGLQRGAASFGSSTASAALELSNRLVQAIQATAETVYDILSPASPISRSLQDKRSSRKLRRGQQPADLREGMAKAYDAVREGILDTAQTICDVASRGHEQKGLTGAVGGVIRQLPPTVVKPIIVATEATSNVLGGMRNQILPDAHKDHALKWRLEEAQD</sequence>
<dbReference type="InterPro" id="IPR026849">
    <property type="entry name" value="ATG2"/>
</dbReference>
<gene>
    <name evidence="11" type="ORF">APTSU1_001733100</name>
</gene>
<feature type="region of interest" description="Disordered" evidence="10">
    <location>
        <begin position="395"/>
        <end position="424"/>
    </location>
</feature>
<feature type="region of interest" description="Disordered" evidence="10">
    <location>
        <begin position="1373"/>
        <end position="1399"/>
    </location>
</feature>
<evidence type="ECO:0000256" key="4">
    <source>
        <dbReference type="ARBA" id="ARBA00022448"/>
    </source>
</evidence>
<evidence type="ECO:0000256" key="2">
    <source>
        <dbReference type="ARBA" id="ARBA00004623"/>
    </source>
</evidence>
<feature type="region of interest" description="Disordered" evidence="10">
    <location>
        <begin position="1223"/>
        <end position="1285"/>
    </location>
</feature>
<comment type="subcellular location">
    <subcellularLocation>
        <location evidence="1">Endoplasmic reticulum membrane</location>
        <topology evidence="1">Peripheral membrane protein</topology>
    </subcellularLocation>
    <subcellularLocation>
        <location evidence="2">Preautophagosomal structure membrane</location>
        <topology evidence="2">Peripheral membrane protein</topology>
    </subcellularLocation>
</comment>